<sequence>MLSLTVGDLAGDNTKALYSHRRNKTLETLLLSLFLPKLSCFFSLHEGPKPSFLFLSGSSLSSLQWGLISSARIDTTT</sequence>
<proteinExistence type="predicted"/>
<dbReference type="Proteomes" id="UP000607653">
    <property type="component" value="Unassembled WGS sequence"/>
</dbReference>
<evidence type="ECO:0000313" key="2">
    <source>
        <dbReference type="Proteomes" id="UP000607653"/>
    </source>
</evidence>
<dbReference type="EMBL" id="DUZY01000005">
    <property type="protein sequence ID" value="DAD39267.1"/>
    <property type="molecule type" value="Genomic_DNA"/>
</dbReference>
<organism evidence="1 2">
    <name type="scientific">Nelumbo nucifera</name>
    <name type="common">Sacred lotus</name>
    <dbReference type="NCBI Taxonomy" id="4432"/>
    <lineage>
        <taxon>Eukaryota</taxon>
        <taxon>Viridiplantae</taxon>
        <taxon>Streptophyta</taxon>
        <taxon>Embryophyta</taxon>
        <taxon>Tracheophyta</taxon>
        <taxon>Spermatophyta</taxon>
        <taxon>Magnoliopsida</taxon>
        <taxon>Proteales</taxon>
        <taxon>Nelumbonaceae</taxon>
        <taxon>Nelumbo</taxon>
    </lineage>
</organism>
<comment type="caution">
    <text evidence="1">The sequence shown here is derived from an EMBL/GenBank/DDBJ whole genome shotgun (WGS) entry which is preliminary data.</text>
</comment>
<keyword evidence="2" id="KW-1185">Reference proteome</keyword>
<evidence type="ECO:0000313" key="1">
    <source>
        <dbReference type="EMBL" id="DAD39267.1"/>
    </source>
</evidence>
<dbReference type="AlphaFoldDB" id="A0A822Z398"/>
<reference evidence="1 2" key="1">
    <citation type="journal article" date="2020" name="Mol. Biol. Evol.">
        <title>Distinct Expression and Methylation Patterns for Genes with Different Fates following a Single Whole-Genome Duplication in Flowering Plants.</title>
        <authorList>
            <person name="Shi T."/>
            <person name="Rahmani R.S."/>
            <person name="Gugger P.F."/>
            <person name="Wang M."/>
            <person name="Li H."/>
            <person name="Zhang Y."/>
            <person name="Li Z."/>
            <person name="Wang Q."/>
            <person name="Van de Peer Y."/>
            <person name="Marchal K."/>
            <person name="Chen J."/>
        </authorList>
    </citation>
    <scope>NUCLEOTIDE SEQUENCE [LARGE SCALE GENOMIC DNA]</scope>
    <source>
        <tissue evidence="1">Leaf</tissue>
    </source>
</reference>
<gene>
    <name evidence="1" type="ORF">HUJ06_013590</name>
</gene>
<protein>
    <submittedName>
        <fullName evidence="1">Uncharacterized protein</fullName>
    </submittedName>
</protein>
<name>A0A822Z398_NELNU</name>
<accession>A0A822Z398</accession>